<comment type="subcellular location">
    <subcellularLocation>
        <location evidence="1">Endomembrane system</location>
    </subcellularLocation>
</comment>
<keyword evidence="2" id="KW-0597">Phosphoprotein</keyword>
<dbReference type="PANTHER" id="PTHR14514:SF3">
    <property type="entry name" value="NESPRIN-1"/>
    <property type="match status" value="1"/>
</dbReference>
<feature type="region of interest" description="Disordered" evidence="5">
    <location>
        <begin position="189"/>
        <end position="208"/>
    </location>
</feature>
<dbReference type="GeneTree" id="ENSGT00940000154481"/>
<dbReference type="PANTHER" id="PTHR14514">
    <property type="entry name" value="PKA ANCHORING PROTEIN"/>
    <property type="match status" value="1"/>
</dbReference>
<evidence type="ECO:0000259" key="6">
    <source>
        <dbReference type="Pfam" id="PF25034"/>
    </source>
</evidence>
<dbReference type="AlphaFoldDB" id="A0A3B3D5A7"/>
<protein>
    <recommendedName>
        <fullName evidence="6">Nesprin-1 spectrin repeats region domain-containing protein</fullName>
    </recommendedName>
</protein>
<dbReference type="Ensembl" id="ENSOMET00000009225.1">
    <property type="protein sequence ID" value="ENSOMEP00000024610.1"/>
    <property type="gene ID" value="ENSOMEG00000005365.1"/>
</dbReference>
<evidence type="ECO:0000256" key="3">
    <source>
        <dbReference type="ARBA" id="ARBA00022737"/>
    </source>
</evidence>
<evidence type="ECO:0000313" key="8">
    <source>
        <dbReference type="Proteomes" id="UP000261560"/>
    </source>
</evidence>
<dbReference type="InterPro" id="IPR057057">
    <property type="entry name" value="Spectrin_SYNE1"/>
</dbReference>
<reference evidence="7" key="1">
    <citation type="submission" date="2025-08" db="UniProtKB">
        <authorList>
            <consortium name="Ensembl"/>
        </authorList>
    </citation>
    <scope>IDENTIFICATION</scope>
</reference>
<evidence type="ECO:0000256" key="5">
    <source>
        <dbReference type="SAM" id="MobiDB-lite"/>
    </source>
</evidence>
<dbReference type="Pfam" id="PF25034">
    <property type="entry name" value="Spectrin_SYNE1"/>
    <property type="match status" value="1"/>
</dbReference>
<evidence type="ECO:0000256" key="1">
    <source>
        <dbReference type="ARBA" id="ARBA00004308"/>
    </source>
</evidence>
<reference evidence="7" key="2">
    <citation type="submission" date="2025-09" db="UniProtKB">
        <authorList>
            <consortium name="Ensembl"/>
        </authorList>
    </citation>
    <scope>IDENTIFICATION</scope>
</reference>
<evidence type="ECO:0000313" key="7">
    <source>
        <dbReference type="Ensembl" id="ENSOMEP00000024610.1"/>
    </source>
</evidence>
<evidence type="ECO:0000256" key="4">
    <source>
        <dbReference type="ARBA" id="ARBA00023136"/>
    </source>
</evidence>
<organism evidence="7 8">
    <name type="scientific">Oryzias melastigma</name>
    <name type="common">Marine medaka</name>
    <dbReference type="NCBI Taxonomy" id="30732"/>
    <lineage>
        <taxon>Eukaryota</taxon>
        <taxon>Metazoa</taxon>
        <taxon>Chordata</taxon>
        <taxon>Craniata</taxon>
        <taxon>Vertebrata</taxon>
        <taxon>Euteleostomi</taxon>
        <taxon>Actinopterygii</taxon>
        <taxon>Neopterygii</taxon>
        <taxon>Teleostei</taxon>
        <taxon>Neoteleostei</taxon>
        <taxon>Acanthomorphata</taxon>
        <taxon>Ovalentaria</taxon>
        <taxon>Atherinomorphae</taxon>
        <taxon>Beloniformes</taxon>
        <taxon>Adrianichthyidae</taxon>
        <taxon>Oryziinae</taxon>
        <taxon>Oryzias</taxon>
    </lineage>
</organism>
<dbReference type="PaxDb" id="30732-ENSOMEP00000024610"/>
<dbReference type="Gene3D" id="1.20.58.60">
    <property type="match status" value="2"/>
</dbReference>
<keyword evidence="4" id="KW-0472">Membrane</keyword>
<dbReference type="OMA" id="KEWNERY"/>
<evidence type="ECO:0000256" key="2">
    <source>
        <dbReference type="ARBA" id="ARBA00022553"/>
    </source>
</evidence>
<keyword evidence="8" id="KW-1185">Reference proteome</keyword>
<dbReference type="Proteomes" id="UP000261560">
    <property type="component" value="Unplaced"/>
</dbReference>
<sequence>IQLEFWEMKYRLTAFLLLAESKLKSWIIKYGRRESVELLLRSYLTFTEGQRFFEQYEVIFTALQQAADVYVKSERSVDEAEGVSKFLADAAVQWRNLALEVRSVRSMLEEVICNWEKYSGTVAALQAYLEDAEQVLGQSESIKRDFFRNLSHWIQQHTDMNDAGNFLIETCDETVSRDLKQQLLLLNGRHEHPEDVPGRHRREDERRRAVPAMEAACRAAGRTAQLLSKDAPQEELLQMTAVMASIKEQLSKVSGCPPLLREAQALLPPLEEMEKNISGFYQALEKAGAITGSSQPGGGSDFRQKCQELATFTHSCRKCLTVIERNHQSVQRSVSGSAALHHLDLALLQRRVAELQTASQNMIRESTEWRRHEEANSDLLGRFEESRVELEKVLKSAHSCMTERGEPEDLLRKHTDFFEQLDQRVLNSFLKACDELTDILPEQEQQALQETVRKLHKRWKDMQTDVPLHLLRLQVEAERSRLELSLQECQAELTRENRHLVGVGSERLLKEHRSFFREKGPLSLCEKRLQLMEELCQKLPEEDSAHRSLQSAKKEFGEVQTEVQSTRLKLLQHQDKWKDYNKRYAELSCWLISKESQLRLLRNRASDPKKYSQVKTAIMELRNEAELQEGNLGWLKGRMADLIEVSADEDAQRQGGALAKLSADFKGLVASLSEAEKMLLTMGDCVQFREEVQTTLEDLVQSQKEVQAEASQILDSSDPREAQQLLLAHQVLLDSQSLREAERGQQLQVEEGLGGAVQQDLQMLENSLSRMEQSADSQEQSLEAFVLRARSSVDRDLNFSSPESLEVELDQARVTEALHTKTLLKRAAEIQLSPQNRTLLGQQAHGLREQVEQVEARLKQE</sequence>
<dbReference type="SUPFAM" id="SSF46966">
    <property type="entry name" value="Spectrin repeat"/>
    <property type="match status" value="3"/>
</dbReference>
<name>A0A3B3D5A7_ORYME</name>
<dbReference type="STRING" id="30732.ENSOMEP00000024610"/>
<feature type="domain" description="Nesprin-1 spectrin repeats region" evidence="6">
    <location>
        <begin position="15"/>
        <end position="191"/>
    </location>
</feature>
<keyword evidence="3" id="KW-0677">Repeat</keyword>
<proteinExistence type="predicted"/>
<accession>A0A3B3D5A7</accession>